<accession>A0A2M7B8X3</accession>
<keyword evidence="6 8" id="KW-0067">ATP-binding</keyword>
<dbReference type="PANTHER" id="PTHR10344">
    <property type="entry name" value="THYMIDYLATE KINASE"/>
    <property type="match status" value="1"/>
</dbReference>
<dbReference type="SUPFAM" id="SSF52540">
    <property type="entry name" value="P-loop containing nucleoside triphosphate hydrolases"/>
    <property type="match status" value="1"/>
</dbReference>
<evidence type="ECO:0000256" key="8">
    <source>
        <dbReference type="HAMAP-Rule" id="MF_00165"/>
    </source>
</evidence>
<evidence type="ECO:0000256" key="5">
    <source>
        <dbReference type="ARBA" id="ARBA00022777"/>
    </source>
</evidence>
<dbReference type="Proteomes" id="UP000228561">
    <property type="component" value="Unassembled WGS sequence"/>
</dbReference>
<dbReference type="InterPro" id="IPR018094">
    <property type="entry name" value="Thymidylate_kinase"/>
</dbReference>
<sequence>MKINPYKYPFIVIEGIDGCGKSTLIEMLQKWDEKNGIGGIFTKEPTDGEIGQRIRMILDNDGRDDKGHKVSAESLQVLYIKDRLEHRQSEAAFLEMYSVFTDRDYPSTLSYYYASHGNLGFKWILSKHEKILGDYFFIPDLVIILDLPAEEAIKRIKKTGKKMDFFEKLEFLRLVRDGYLVFPRLIQEIYPESEMHIAVTDATQSPEKVFKDSLVWIDKCFQKKLEAAKYIKIFKKK</sequence>
<protein>
    <recommendedName>
        <fullName evidence="8">Thymidylate kinase</fullName>
        <ecNumber evidence="8">2.7.4.9</ecNumber>
    </recommendedName>
    <alternativeName>
        <fullName evidence="8">dTMP kinase</fullName>
    </alternativeName>
</protein>
<evidence type="ECO:0000313" key="11">
    <source>
        <dbReference type="Proteomes" id="UP000228561"/>
    </source>
</evidence>
<reference evidence="11" key="1">
    <citation type="submission" date="2017-09" db="EMBL/GenBank/DDBJ databases">
        <title>Depth-based differentiation of microbial function through sediment-hosted aquifers and enrichment of novel symbionts in the deep terrestrial subsurface.</title>
        <authorList>
            <person name="Probst A.J."/>
            <person name="Ladd B."/>
            <person name="Jarett J.K."/>
            <person name="Geller-Mcgrath D.E."/>
            <person name="Sieber C.M.K."/>
            <person name="Emerson J.B."/>
            <person name="Anantharaman K."/>
            <person name="Thomas B.C."/>
            <person name="Malmstrom R."/>
            <person name="Stieglmeier M."/>
            <person name="Klingl A."/>
            <person name="Woyke T."/>
            <person name="Ryan C.M."/>
            <person name="Banfield J.F."/>
        </authorList>
    </citation>
    <scope>NUCLEOTIDE SEQUENCE [LARGE SCALE GENOMIC DNA]</scope>
</reference>
<evidence type="ECO:0000256" key="7">
    <source>
        <dbReference type="ARBA" id="ARBA00048743"/>
    </source>
</evidence>
<dbReference type="GO" id="GO:0006233">
    <property type="term" value="P:dTDP biosynthetic process"/>
    <property type="evidence" value="ECO:0007669"/>
    <property type="project" value="InterPro"/>
</dbReference>
<dbReference type="GO" id="GO:0004798">
    <property type="term" value="F:dTMP kinase activity"/>
    <property type="evidence" value="ECO:0007669"/>
    <property type="project" value="UniProtKB-UniRule"/>
</dbReference>
<gene>
    <name evidence="8 10" type="primary">tmk</name>
    <name evidence="10" type="ORF">COS58_01970</name>
</gene>
<dbReference type="InterPro" id="IPR039430">
    <property type="entry name" value="Thymidylate_kin-like_dom"/>
</dbReference>
<evidence type="ECO:0000313" key="10">
    <source>
        <dbReference type="EMBL" id="PIU99519.1"/>
    </source>
</evidence>
<dbReference type="HAMAP" id="MF_00165">
    <property type="entry name" value="Thymidylate_kinase"/>
    <property type="match status" value="1"/>
</dbReference>
<comment type="catalytic activity">
    <reaction evidence="7 8">
        <text>dTMP + ATP = dTDP + ADP</text>
        <dbReference type="Rhea" id="RHEA:13517"/>
        <dbReference type="ChEBI" id="CHEBI:30616"/>
        <dbReference type="ChEBI" id="CHEBI:58369"/>
        <dbReference type="ChEBI" id="CHEBI:63528"/>
        <dbReference type="ChEBI" id="CHEBI:456216"/>
        <dbReference type="EC" id="2.7.4.9"/>
    </reaction>
</comment>
<feature type="domain" description="Thymidylate kinase-like" evidence="9">
    <location>
        <begin position="13"/>
        <end position="210"/>
    </location>
</feature>
<dbReference type="Gene3D" id="3.40.50.300">
    <property type="entry name" value="P-loop containing nucleotide triphosphate hydrolases"/>
    <property type="match status" value="1"/>
</dbReference>
<dbReference type="NCBIfam" id="TIGR00041">
    <property type="entry name" value="DTMP_kinase"/>
    <property type="match status" value="1"/>
</dbReference>
<keyword evidence="5 8" id="KW-0418">Kinase</keyword>
<feature type="binding site" evidence="8">
    <location>
        <begin position="15"/>
        <end position="22"/>
    </location>
    <ligand>
        <name>ATP</name>
        <dbReference type="ChEBI" id="CHEBI:30616"/>
    </ligand>
</feature>
<proteinExistence type="inferred from homology"/>
<evidence type="ECO:0000256" key="3">
    <source>
        <dbReference type="ARBA" id="ARBA00022727"/>
    </source>
</evidence>
<evidence type="ECO:0000256" key="1">
    <source>
        <dbReference type="ARBA" id="ARBA00009776"/>
    </source>
</evidence>
<dbReference type="Pfam" id="PF02223">
    <property type="entry name" value="Thymidylate_kin"/>
    <property type="match status" value="1"/>
</dbReference>
<dbReference type="AlphaFoldDB" id="A0A2M7B8X3"/>
<dbReference type="PANTHER" id="PTHR10344:SF4">
    <property type="entry name" value="UMP-CMP KINASE 2, MITOCHONDRIAL"/>
    <property type="match status" value="1"/>
</dbReference>
<dbReference type="GO" id="GO:0006235">
    <property type="term" value="P:dTTP biosynthetic process"/>
    <property type="evidence" value="ECO:0007669"/>
    <property type="project" value="UniProtKB-UniRule"/>
</dbReference>
<evidence type="ECO:0000256" key="4">
    <source>
        <dbReference type="ARBA" id="ARBA00022741"/>
    </source>
</evidence>
<evidence type="ECO:0000256" key="6">
    <source>
        <dbReference type="ARBA" id="ARBA00022840"/>
    </source>
</evidence>
<keyword evidence="2 8" id="KW-0808">Transferase</keyword>
<dbReference type="GO" id="GO:0006227">
    <property type="term" value="P:dUDP biosynthetic process"/>
    <property type="evidence" value="ECO:0007669"/>
    <property type="project" value="TreeGrafter"/>
</dbReference>
<comment type="caution">
    <text evidence="10">The sequence shown here is derived from an EMBL/GenBank/DDBJ whole genome shotgun (WGS) entry which is preliminary data.</text>
</comment>
<keyword evidence="3 8" id="KW-0545">Nucleotide biosynthesis</keyword>
<dbReference type="EMBL" id="PEVG01000023">
    <property type="protein sequence ID" value="PIU99519.1"/>
    <property type="molecule type" value="Genomic_DNA"/>
</dbReference>
<dbReference type="GO" id="GO:0005524">
    <property type="term" value="F:ATP binding"/>
    <property type="evidence" value="ECO:0007669"/>
    <property type="project" value="UniProtKB-UniRule"/>
</dbReference>
<keyword evidence="4 8" id="KW-0547">Nucleotide-binding</keyword>
<comment type="similarity">
    <text evidence="1 8">Belongs to the thymidylate kinase family.</text>
</comment>
<dbReference type="CDD" id="cd01672">
    <property type="entry name" value="TMPK"/>
    <property type="match status" value="1"/>
</dbReference>
<organism evidence="10 11">
    <name type="scientific">Candidatus Tagabacteria bacterium CG03_land_8_20_14_0_80_41_22</name>
    <dbReference type="NCBI Taxonomy" id="1975020"/>
    <lineage>
        <taxon>Bacteria</taxon>
        <taxon>Candidatus Tagaibacteriota</taxon>
    </lineage>
</organism>
<dbReference type="GO" id="GO:0005737">
    <property type="term" value="C:cytoplasm"/>
    <property type="evidence" value="ECO:0007669"/>
    <property type="project" value="TreeGrafter"/>
</dbReference>
<dbReference type="EC" id="2.7.4.9" evidence="8"/>
<evidence type="ECO:0000259" key="9">
    <source>
        <dbReference type="Pfam" id="PF02223"/>
    </source>
</evidence>
<name>A0A2M7B8X3_9BACT</name>
<comment type="function">
    <text evidence="8">Phosphorylation of dTMP to form dTDP in both de novo and salvage pathways of dTTP synthesis.</text>
</comment>
<evidence type="ECO:0000256" key="2">
    <source>
        <dbReference type="ARBA" id="ARBA00022679"/>
    </source>
</evidence>
<dbReference type="InterPro" id="IPR027417">
    <property type="entry name" value="P-loop_NTPase"/>
</dbReference>